<dbReference type="Proteomes" id="UP000799757">
    <property type="component" value="Unassembled WGS sequence"/>
</dbReference>
<evidence type="ECO:0000313" key="1">
    <source>
        <dbReference type="EMBL" id="KAF2786934.1"/>
    </source>
</evidence>
<gene>
    <name evidence="1" type="ORF">K505DRAFT_136034</name>
</gene>
<evidence type="ECO:0000313" key="2">
    <source>
        <dbReference type="Proteomes" id="UP000799757"/>
    </source>
</evidence>
<keyword evidence="2" id="KW-1185">Reference proteome</keyword>
<reference evidence="1" key="1">
    <citation type="journal article" date="2020" name="Stud. Mycol.">
        <title>101 Dothideomycetes genomes: a test case for predicting lifestyles and emergence of pathogens.</title>
        <authorList>
            <person name="Haridas S."/>
            <person name="Albert R."/>
            <person name="Binder M."/>
            <person name="Bloem J."/>
            <person name="Labutti K."/>
            <person name="Salamov A."/>
            <person name="Andreopoulos B."/>
            <person name="Baker S."/>
            <person name="Barry K."/>
            <person name="Bills G."/>
            <person name="Bluhm B."/>
            <person name="Cannon C."/>
            <person name="Castanera R."/>
            <person name="Culley D."/>
            <person name="Daum C."/>
            <person name="Ezra D."/>
            <person name="Gonzalez J."/>
            <person name="Henrissat B."/>
            <person name="Kuo A."/>
            <person name="Liang C."/>
            <person name="Lipzen A."/>
            <person name="Lutzoni F."/>
            <person name="Magnuson J."/>
            <person name="Mondo S."/>
            <person name="Nolan M."/>
            <person name="Ohm R."/>
            <person name="Pangilinan J."/>
            <person name="Park H.-J."/>
            <person name="Ramirez L."/>
            <person name="Alfaro M."/>
            <person name="Sun H."/>
            <person name="Tritt A."/>
            <person name="Yoshinaga Y."/>
            <person name="Zwiers L.-H."/>
            <person name="Turgeon B."/>
            <person name="Goodwin S."/>
            <person name="Spatafora J."/>
            <person name="Crous P."/>
            <person name="Grigoriev I."/>
        </authorList>
    </citation>
    <scope>NUCLEOTIDE SEQUENCE</scope>
    <source>
        <strain evidence="1">CBS 109.77</strain>
    </source>
</reference>
<protein>
    <submittedName>
        <fullName evidence="1">Uncharacterized protein</fullName>
    </submittedName>
</protein>
<proteinExistence type="predicted"/>
<dbReference type="EMBL" id="MU002385">
    <property type="protein sequence ID" value="KAF2786934.1"/>
    <property type="molecule type" value="Genomic_DNA"/>
</dbReference>
<accession>A0A6A6WSP9</accession>
<dbReference type="AlphaFoldDB" id="A0A6A6WSP9"/>
<name>A0A6A6WSP9_9PLEO</name>
<sequence length="54" mass="6217">MLTSAFLRCSPGDATSIQKARTSCSCCLSRWNARRKFLYQVRRRHHMVGVETLS</sequence>
<organism evidence="1 2">
    <name type="scientific">Melanomma pulvis-pyrius CBS 109.77</name>
    <dbReference type="NCBI Taxonomy" id="1314802"/>
    <lineage>
        <taxon>Eukaryota</taxon>
        <taxon>Fungi</taxon>
        <taxon>Dikarya</taxon>
        <taxon>Ascomycota</taxon>
        <taxon>Pezizomycotina</taxon>
        <taxon>Dothideomycetes</taxon>
        <taxon>Pleosporomycetidae</taxon>
        <taxon>Pleosporales</taxon>
        <taxon>Melanommataceae</taxon>
        <taxon>Melanomma</taxon>
    </lineage>
</organism>